<reference evidence="2" key="1">
    <citation type="journal article" date="2015" name="Proc. Natl. Acad. Sci. U.S.A.">
        <title>Networks of energetic and metabolic interactions define dynamics in microbial communities.</title>
        <authorList>
            <person name="Embree M."/>
            <person name="Liu J.K."/>
            <person name="Al-Bassam M.M."/>
            <person name="Zengler K."/>
        </authorList>
    </citation>
    <scope>NUCLEOTIDE SEQUENCE</scope>
</reference>
<comment type="caution">
    <text evidence="2">The sequence shown here is derived from an EMBL/GenBank/DDBJ whole genome shotgun (WGS) entry which is preliminary data.</text>
</comment>
<protein>
    <submittedName>
        <fullName evidence="2">Uncharacterized protein</fullName>
    </submittedName>
</protein>
<evidence type="ECO:0000256" key="1">
    <source>
        <dbReference type="SAM" id="Phobius"/>
    </source>
</evidence>
<keyword evidence="1" id="KW-0812">Transmembrane</keyword>
<gene>
    <name evidence="2" type="ORF">ASZ90_019079</name>
</gene>
<feature type="transmembrane region" description="Helical" evidence="1">
    <location>
        <begin position="6"/>
        <end position="22"/>
    </location>
</feature>
<evidence type="ECO:0000313" key="2">
    <source>
        <dbReference type="EMBL" id="KUG03517.1"/>
    </source>
</evidence>
<proteinExistence type="predicted"/>
<sequence length="370" mass="41436">MQYQKILLLLNITVLAMVYFFCKDKPKKLKLLISTTLYAYMLAVPLPYLLIWIPIKWITVFYVAAVGLSIILIEIILSSFEDIKLEKANHNTSDNPCLMQNESVVGSPRHPHEFLLNMQAALAYRDKKVNEADSPPQQLDILVETEAVRDEVMSEPEAAAIDVVDPPQPLDIIVETEAISETIMSEPKAVEPETAALDVIDPPQPLDIIVETEAISETLMSKLETVELEAETVKEADAPPQQLDILVDKEALTEEVISGPEAATVKEVDAPQKPPDIIVETEAVSEILMSEPKAVESEAETVIKILQVVESLQEDLPSIEQLIDDAFIAKCKEDYMTAITIFEQILRRRPSEDIKKLIVEDIYIMFDKIS</sequence>
<keyword evidence="1" id="KW-1133">Transmembrane helix</keyword>
<feature type="transmembrane region" description="Helical" evidence="1">
    <location>
        <begin position="57"/>
        <end position="77"/>
    </location>
</feature>
<dbReference type="EMBL" id="LNQE01001878">
    <property type="protein sequence ID" value="KUG03517.1"/>
    <property type="molecule type" value="Genomic_DNA"/>
</dbReference>
<accession>A0A0W8E507</accession>
<feature type="transmembrane region" description="Helical" evidence="1">
    <location>
        <begin position="29"/>
        <end position="51"/>
    </location>
</feature>
<keyword evidence="1" id="KW-0472">Membrane</keyword>
<organism evidence="2">
    <name type="scientific">hydrocarbon metagenome</name>
    <dbReference type="NCBI Taxonomy" id="938273"/>
    <lineage>
        <taxon>unclassified sequences</taxon>
        <taxon>metagenomes</taxon>
        <taxon>ecological metagenomes</taxon>
    </lineage>
</organism>
<name>A0A0W8E507_9ZZZZ</name>
<dbReference type="AlphaFoldDB" id="A0A0W8E507"/>